<name>A0A7I7L483_9MYCO</name>
<dbReference type="Proteomes" id="UP000467164">
    <property type="component" value="Chromosome"/>
</dbReference>
<evidence type="ECO:0000313" key="2">
    <source>
        <dbReference type="Proteomes" id="UP000467164"/>
    </source>
</evidence>
<evidence type="ECO:0000313" key="1">
    <source>
        <dbReference type="EMBL" id="BBX54861.1"/>
    </source>
</evidence>
<keyword evidence="2" id="KW-1185">Reference proteome</keyword>
<dbReference type="EMBL" id="AP022572">
    <property type="protein sequence ID" value="BBX54861.1"/>
    <property type="molecule type" value="Genomic_DNA"/>
</dbReference>
<organism evidence="1 2">
    <name type="scientific">Mycobacterium shottsii</name>
    <dbReference type="NCBI Taxonomy" id="133549"/>
    <lineage>
        <taxon>Bacteria</taxon>
        <taxon>Bacillati</taxon>
        <taxon>Actinomycetota</taxon>
        <taxon>Actinomycetes</taxon>
        <taxon>Mycobacteriales</taxon>
        <taxon>Mycobacteriaceae</taxon>
        <taxon>Mycobacterium</taxon>
        <taxon>Mycobacterium ulcerans group</taxon>
    </lineage>
</organism>
<gene>
    <name evidence="1" type="ORF">MSHO_02060</name>
</gene>
<proteinExistence type="predicted"/>
<dbReference type="AlphaFoldDB" id="A0A7I7L483"/>
<dbReference type="KEGG" id="msho:MSHO_02060"/>
<reference evidence="1 2" key="1">
    <citation type="journal article" date="2019" name="Emerg. Microbes Infect.">
        <title>Comprehensive subspecies identification of 175 nontuberculous mycobacteria species based on 7547 genomic profiles.</title>
        <authorList>
            <person name="Matsumoto Y."/>
            <person name="Kinjo T."/>
            <person name="Motooka D."/>
            <person name="Nabeya D."/>
            <person name="Jung N."/>
            <person name="Uechi K."/>
            <person name="Horii T."/>
            <person name="Iida T."/>
            <person name="Fujita J."/>
            <person name="Nakamura S."/>
        </authorList>
    </citation>
    <scope>NUCLEOTIDE SEQUENCE [LARGE SCALE GENOMIC DNA]</scope>
    <source>
        <strain evidence="1 2">JCM 12657</strain>
    </source>
</reference>
<accession>A0A7I7L483</accession>
<protein>
    <submittedName>
        <fullName evidence="1">Uncharacterized protein</fullName>
    </submittedName>
</protein>
<sequence length="76" mass="7819">MRPCAGLPNATGVTPWVAANIRPGEIANAVPVAVLKSMLPAYAAVGSEVLDEQAASAIDNPTVATHRLAINAIRMI</sequence>